<proteinExistence type="predicted"/>
<protein>
    <submittedName>
        <fullName evidence="1">Ribosomal protein S14</fullName>
    </submittedName>
</protein>
<dbReference type="GO" id="GO:0005840">
    <property type="term" value="C:ribosome"/>
    <property type="evidence" value="ECO:0007669"/>
    <property type="project" value="UniProtKB-KW"/>
</dbReference>
<gene>
    <name evidence="1" type="primary">rps14</name>
</gene>
<name>A0A8F9W5Z6_PRUPE</name>
<dbReference type="EMBL" id="MZ065355">
    <property type="protein sequence ID" value="QYJ09168.1"/>
    <property type="molecule type" value="Genomic_DNA"/>
</dbReference>
<sequence length="15" mass="1629">MVHACLLPGATRSSW</sequence>
<geneLocation type="chloroplast" evidence="1"/>
<keyword evidence="1" id="KW-0689">Ribosomal protein</keyword>
<organism evidence="1">
    <name type="scientific">Prunus persica</name>
    <name type="common">Peach</name>
    <name type="synonym">Amygdalus persica</name>
    <dbReference type="NCBI Taxonomy" id="3760"/>
    <lineage>
        <taxon>Eukaryota</taxon>
        <taxon>Viridiplantae</taxon>
        <taxon>Streptophyta</taxon>
        <taxon>Embryophyta</taxon>
        <taxon>Tracheophyta</taxon>
        <taxon>Spermatophyta</taxon>
        <taxon>Magnoliopsida</taxon>
        <taxon>eudicotyledons</taxon>
        <taxon>Gunneridae</taxon>
        <taxon>Pentapetalae</taxon>
        <taxon>rosids</taxon>
        <taxon>fabids</taxon>
        <taxon>Rosales</taxon>
        <taxon>Rosaceae</taxon>
        <taxon>Amygdaloideae</taxon>
        <taxon>Amygdaleae</taxon>
        <taxon>Prunus</taxon>
    </lineage>
</organism>
<accession>A0A8F9W5Z6</accession>
<keyword evidence="1" id="KW-0150">Chloroplast</keyword>
<dbReference type="Proteomes" id="UP000829242">
    <property type="component" value="Chloroplast Pltd"/>
</dbReference>
<reference evidence="1" key="1">
    <citation type="submission" date="2021-04" db="EMBL/GenBank/DDBJ databases">
        <title>The complete chloroplast genome sequence of cultivated peach Prunus cv. Sovetskiy.</title>
        <authorList>
            <person name="Sharko F."/>
            <person name="Rastorguev S."/>
            <person name="Gladysheva-Azgari M."/>
            <person name="Tsygankova S."/>
            <person name="Mitrofanova I."/>
            <person name="Boulygina E."/>
            <person name="Slobodova N."/>
            <person name="Nedoluzhko A."/>
        </authorList>
    </citation>
    <scope>NUCLEOTIDE SEQUENCE</scope>
</reference>
<keyword evidence="1" id="KW-0934">Plastid</keyword>
<evidence type="ECO:0000313" key="1">
    <source>
        <dbReference type="EMBL" id="QYJ09168.1"/>
    </source>
</evidence>
<keyword evidence="1" id="KW-0687">Ribonucleoprotein</keyword>